<proteinExistence type="predicted"/>
<feature type="transmembrane region" description="Helical" evidence="6">
    <location>
        <begin position="524"/>
        <end position="557"/>
    </location>
</feature>
<evidence type="ECO:0000256" key="1">
    <source>
        <dbReference type="ARBA" id="ARBA00004141"/>
    </source>
</evidence>
<keyword evidence="3 6" id="KW-1133">Transmembrane helix</keyword>
<feature type="chain" id="PRO_5030742952" description="Membrane transporter protein" evidence="7">
    <location>
        <begin position="26"/>
        <end position="693"/>
    </location>
</feature>
<feature type="transmembrane region" description="Helical" evidence="6">
    <location>
        <begin position="439"/>
        <end position="458"/>
    </location>
</feature>
<dbReference type="PANTHER" id="PTHR14255">
    <property type="entry name" value="CEREBLON"/>
    <property type="match status" value="1"/>
</dbReference>
<dbReference type="AlphaFoldDB" id="A0A7S4EMS8"/>
<evidence type="ECO:0008006" key="9">
    <source>
        <dbReference type="Google" id="ProtNLM"/>
    </source>
</evidence>
<feature type="transmembrane region" description="Helical" evidence="6">
    <location>
        <begin position="218"/>
        <end position="237"/>
    </location>
</feature>
<dbReference type="EMBL" id="HBIX01024910">
    <property type="protein sequence ID" value="CAE0724435.1"/>
    <property type="molecule type" value="Transcribed_RNA"/>
</dbReference>
<feature type="transmembrane region" description="Helical" evidence="6">
    <location>
        <begin position="99"/>
        <end position="128"/>
    </location>
</feature>
<feature type="signal peptide" evidence="7">
    <location>
        <begin position="1"/>
        <end position="25"/>
    </location>
</feature>
<evidence type="ECO:0000256" key="7">
    <source>
        <dbReference type="SAM" id="SignalP"/>
    </source>
</evidence>
<comment type="subcellular location">
    <subcellularLocation>
        <location evidence="1">Membrane</location>
        <topology evidence="1">Multi-pass membrane protein</topology>
    </subcellularLocation>
</comment>
<organism evidence="8">
    <name type="scientific">Pseudo-nitzschia australis</name>
    <dbReference type="NCBI Taxonomy" id="44445"/>
    <lineage>
        <taxon>Eukaryota</taxon>
        <taxon>Sar</taxon>
        <taxon>Stramenopiles</taxon>
        <taxon>Ochrophyta</taxon>
        <taxon>Bacillariophyta</taxon>
        <taxon>Bacillariophyceae</taxon>
        <taxon>Bacillariophycidae</taxon>
        <taxon>Bacillariales</taxon>
        <taxon>Bacillariaceae</taxon>
        <taxon>Pseudo-nitzschia</taxon>
    </lineage>
</organism>
<evidence type="ECO:0000256" key="5">
    <source>
        <dbReference type="SAM" id="MobiDB-lite"/>
    </source>
</evidence>
<feature type="transmembrane region" description="Helical" evidence="6">
    <location>
        <begin position="621"/>
        <end position="643"/>
    </location>
</feature>
<feature type="transmembrane region" description="Helical" evidence="6">
    <location>
        <begin position="473"/>
        <end position="494"/>
    </location>
</feature>
<feature type="transmembrane region" description="Helical" evidence="6">
    <location>
        <begin position="563"/>
        <end position="581"/>
    </location>
</feature>
<gene>
    <name evidence="8" type="ORF">PAUS00366_LOCUS17191</name>
</gene>
<reference evidence="8" key="1">
    <citation type="submission" date="2021-01" db="EMBL/GenBank/DDBJ databases">
        <authorList>
            <person name="Corre E."/>
            <person name="Pelletier E."/>
            <person name="Niang G."/>
            <person name="Scheremetjew M."/>
            <person name="Finn R."/>
            <person name="Kale V."/>
            <person name="Holt S."/>
            <person name="Cochrane G."/>
            <person name="Meng A."/>
            <person name="Brown T."/>
            <person name="Cohen L."/>
        </authorList>
    </citation>
    <scope>NUCLEOTIDE SEQUENCE</scope>
    <source>
        <strain evidence="8">10249 10 AB</strain>
    </source>
</reference>
<dbReference type="PANTHER" id="PTHR14255:SF3">
    <property type="entry name" value="SULFITE EXPORTER TAUE_SAFE FAMILY PROTEIN 5-RELATED"/>
    <property type="match status" value="1"/>
</dbReference>
<feature type="transmembrane region" description="Helical" evidence="6">
    <location>
        <begin position="588"/>
        <end position="609"/>
    </location>
</feature>
<accession>A0A7S4EMS8</accession>
<evidence type="ECO:0000256" key="4">
    <source>
        <dbReference type="ARBA" id="ARBA00023136"/>
    </source>
</evidence>
<evidence type="ECO:0000256" key="6">
    <source>
        <dbReference type="SAM" id="Phobius"/>
    </source>
</evidence>
<dbReference type="Pfam" id="PF01925">
    <property type="entry name" value="TauE"/>
    <property type="match status" value="1"/>
</dbReference>
<evidence type="ECO:0000256" key="2">
    <source>
        <dbReference type="ARBA" id="ARBA00022692"/>
    </source>
</evidence>
<keyword evidence="2 6" id="KW-0812">Transmembrane</keyword>
<feature type="compositionally biased region" description="Polar residues" evidence="5">
    <location>
        <begin position="335"/>
        <end position="346"/>
    </location>
</feature>
<dbReference type="GO" id="GO:0016020">
    <property type="term" value="C:membrane"/>
    <property type="evidence" value="ECO:0007669"/>
    <property type="project" value="UniProtKB-SubCell"/>
</dbReference>
<feature type="transmembrane region" description="Helical" evidence="6">
    <location>
        <begin position="243"/>
        <end position="261"/>
    </location>
</feature>
<keyword evidence="7" id="KW-0732">Signal</keyword>
<dbReference type="GO" id="GO:0016567">
    <property type="term" value="P:protein ubiquitination"/>
    <property type="evidence" value="ECO:0007669"/>
    <property type="project" value="TreeGrafter"/>
</dbReference>
<protein>
    <recommendedName>
        <fullName evidence="9">Membrane transporter protein</fullName>
    </recommendedName>
</protein>
<feature type="region of interest" description="Disordered" evidence="5">
    <location>
        <begin position="310"/>
        <end position="360"/>
    </location>
</feature>
<keyword evidence="4 6" id="KW-0472">Membrane</keyword>
<name>A0A7S4EMS8_9STRA</name>
<dbReference type="InterPro" id="IPR002781">
    <property type="entry name" value="TM_pro_TauE-like"/>
</dbReference>
<evidence type="ECO:0000313" key="8">
    <source>
        <dbReference type="EMBL" id="CAE0724435.1"/>
    </source>
</evidence>
<sequence>MRVNNNRNVLFALFLCLCLVALSRAHGGGNDHKCLASEQVKCPNSEDCPSSGYSYVSDCLDCKDSLNTDNSSKECFSRKIFSAKKNPSPQYLWRDILGMLVWFCAAGVATACGVGGGGIYVPLGILLLNFAPKPASGLSQSSIFGASLGGLVLNLRNKHPFTAKIEQTGEVEAGDGAPAKERVVADVPTSDCEISDGVMKPNTDTVRYYTRPLIDYDMALFLAPMEMAGAVLGVLIQKIFPNWLYLFTAAVILGFTAKKTYHKWWDTRAKELAAKAHIEGADSEEIVVFVDNANTDDAEANGNVFDEAYADDNADAKEQEEPTSGDDAETKESSEGPSSDGAQQIDATAEPKPFVPEIADTDFSYDDGAVADDNADATASSMPGVVGVDADGGQSAEDATDDENKNVPIAVDVVMDAEKLARRIYFLERDNRQYPTEKLICFGVLWIGLTLLTFLKGGKGVKSLVNIDCTSPWYGVLVGIQFLWTFGFAAFFAVKLMKETTEKKAVGYPFHAQDVLWDFSKTRFYAFFTFVAGIVAGLIGIGGGMVLGPLMLVMGIYPRVSTATTATMIVLTSSSVAILYVTSGLVPWEYAVTFFCTCLTGALVGKTFIDGYVKRTGKSSILIFLLATIIALATIGALVIALLRLNAAEWCFAGFNEFCSIKGDKAEVVCAPSDAERALGSDFYGHVVRGAGF</sequence>
<evidence type="ECO:0000256" key="3">
    <source>
        <dbReference type="ARBA" id="ARBA00022989"/>
    </source>
</evidence>
<dbReference type="GO" id="GO:0031464">
    <property type="term" value="C:Cul4A-RING E3 ubiquitin ligase complex"/>
    <property type="evidence" value="ECO:0007669"/>
    <property type="project" value="TreeGrafter"/>
</dbReference>